<organism evidence="2 3">
    <name type="scientific">Mycena alexandri</name>
    <dbReference type="NCBI Taxonomy" id="1745969"/>
    <lineage>
        <taxon>Eukaryota</taxon>
        <taxon>Fungi</taxon>
        <taxon>Dikarya</taxon>
        <taxon>Basidiomycota</taxon>
        <taxon>Agaricomycotina</taxon>
        <taxon>Agaricomycetes</taxon>
        <taxon>Agaricomycetidae</taxon>
        <taxon>Agaricales</taxon>
        <taxon>Marasmiineae</taxon>
        <taxon>Mycenaceae</taxon>
        <taxon>Mycena</taxon>
    </lineage>
</organism>
<evidence type="ECO:0000256" key="1">
    <source>
        <dbReference type="SAM" id="MobiDB-lite"/>
    </source>
</evidence>
<proteinExistence type="predicted"/>
<dbReference type="EMBL" id="JARJCM010000055">
    <property type="protein sequence ID" value="KAJ7034729.1"/>
    <property type="molecule type" value="Genomic_DNA"/>
</dbReference>
<evidence type="ECO:0000313" key="2">
    <source>
        <dbReference type="EMBL" id="KAJ7034729.1"/>
    </source>
</evidence>
<reference evidence="2" key="1">
    <citation type="submission" date="2023-03" db="EMBL/GenBank/DDBJ databases">
        <title>Massive genome expansion in bonnet fungi (Mycena s.s.) driven by repeated elements and novel gene families across ecological guilds.</title>
        <authorList>
            <consortium name="Lawrence Berkeley National Laboratory"/>
            <person name="Harder C.B."/>
            <person name="Miyauchi S."/>
            <person name="Viragh M."/>
            <person name="Kuo A."/>
            <person name="Thoen E."/>
            <person name="Andreopoulos B."/>
            <person name="Lu D."/>
            <person name="Skrede I."/>
            <person name="Drula E."/>
            <person name="Henrissat B."/>
            <person name="Morin E."/>
            <person name="Kohler A."/>
            <person name="Barry K."/>
            <person name="LaButti K."/>
            <person name="Morin E."/>
            <person name="Salamov A."/>
            <person name="Lipzen A."/>
            <person name="Mereny Z."/>
            <person name="Hegedus B."/>
            <person name="Baldrian P."/>
            <person name="Stursova M."/>
            <person name="Weitz H."/>
            <person name="Taylor A."/>
            <person name="Grigoriev I.V."/>
            <person name="Nagy L.G."/>
            <person name="Martin F."/>
            <person name="Kauserud H."/>
        </authorList>
    </citation>
    <scope>NUCLEOTIDE SEQUENCE</scope>
    <source>
        <strain evidence="2">CBHHK200</strain>
    </source>
</reference>
<protein>
    <submittedName>
        <fullName evidence="2">Uncharacterized protein</fullName>
    </submittedName>
</protein>
<dbReference type="AlphaFoldDB" id="A0AAD6SVB2"/>
<feature type="region of interest" description="Disordered" evidence="1">
    <location>
        <begin position="83"/>
        <end position="108"/>
    </location>
</feature>
<dbReference type="Proteomes" id="UP001218188">
    <property type="component" value="Unassembled WGS sequence"/>
</dbReference>
<name>A0AAD6SVB2_9AGAR</name>
<evidence type="ECO:0000313" key="3">
    <source>
        <dbReference type="Proteomes" id="UP001218188"/>
    </source>
</evidence>
<accession>A0AAD6SVB2</accession>
<gene>
    <name evidence="2" type="ORF">C8F04DRAFT_1182989</name>
</gene>
<sequence length="160" mass="18030">MVVVDVNQMSWELVPNSAERHQPTVKVGFEGEETAAGEMCYRFVSELVPASRGWEYEEVGKKAVTEELRSKYARRNKITAQDTEALNVPKDPCTEDDRLRTSKWVSPPLPGETPQTRYMCLRDSRCWDPHRAPGGRVWGAHALVTCSKIEPGRVSGQNRG</sequence>
<comment type="caution">
    <text evidence="2">The sequence shown here is derived from an EMBL/GenBank/DDBJ whole genome shotgun (WGS) entry which is preliminary data.</text>
</comment>
<keyword evidence="3" id="KW-1185">Reference proteome</keyword>